<dbReference type="Pfam" id="PF00926">
    <property type="entry name" value="DHBP_synthase"/>
    <property type="match status" value="1"/>
</dbReference>
<accession>A0A521ELQ1</accession>
<evidence type="ECO:0000256" key="7">
    <source>
        <dbReference type="ARBA" id="ARBA00012153"/>
    </source>
</evidence>
<dbReference type="Proteomes" id="UP000317557">
    <property type="component" value="Unassembled WGS sequence"/>
</dbReference>
<evidence type="ECO:0000256" key="6">
    <source>
        <dbReference type="ARBA" id="ARBA00008976"/>
    </source>
</evidence>
<comment type="cofactor">
    <cofactor evidence="2">
        <name>Mn(2+)</name>
        <dbReference type="ChEBI" id="CHEBI:29035"/>
    </cofactor>
</comment>
<dbReference type="GO" id="GO:0030145">
    <property type="term" value="F:manganese ion binding"/>
    <property type="evidence" value="ECO:0007669"/>
    <property type="project" value="UniProtKB-UniRule"/>
</dbReference>
<dbReference type="InterPro" id="IPR000422">
    <property type="entry name" value="DHBP_synthase_RibB"/>
</dbReference>
<reference evidence="16 17" key="1">
    <citation type="submission" date="2017-05" db="EMBL/GenBank/DDBJ databases">
        <authorList>
            <person name="Varghese N."/>
            <person name="Submissions S."/>
        </authorList>
    </citation>
    <scope>NUCLEOTIDE SEQUENCE [LARGE SCALE GENOMIC DNA]</scope>
    <source>
        <strain evidence="16 17">DSM 21985</strain>
    </source>
</reference>
<dbReference type="PANTHER" id="PTHR21327:SF18">
    <property type="entry name" value="3,4-DIHYDROXY-2-BUTANONE 4-PHOSPHATE SYNTHASE"/>
    <property type="match status" value="1"/>
</dbReference>
<evidence type="ECO:0000256" key="1">
    <source>
        <dbReference type="ARBA" id="ARBA00000141"/>
    </source>
</evidence>
<feature type="site" description="Essential for catalytic activity" evidence="14">
    <location>
        <position position="168"/>
    </location>
</feature>
<comment type="similarity">
    <text evidence="14">Belongs to the DHBP synthase family.</text>
</comment>
<keyword evidence="11 14" id="KW-0460">Magnesium</keyword>
<evidence type="ECO:0000256" key="4">
    <source>
        <dbReference type="ARBA" id="ARBA00004904"/>
    </source>
</evidence>
<dbReference type="HAMAP" id="MF_00180">
    <property type="entry name" value="RibB"/>
    <property type="match status" value="1"/>
</dbReference>
<dbReference type="InterPro" id="IPR032677">
    <property type="entry name" value="GTP_cyclohydro_II"/>
</dbReference>
<dbReference type="NCBIfam" id="TIGR00506">
    <property type="entry name" value="ribB"/>
    <property type="match status" value="1"/>
</dbReference>
<comment type="cofactor">
    <cofactor evidence="14">
        <name>Mg(2+)</name>
        <dbReference type="ChEBI" id="CHEBI:18420"/>
    </cofactor>
    <cofactor evidence="14">
        <name>Mn(2+)</name>
        <dbReference type="ChEBI" id="CHEBI:29035"/>
    </cofactor>
    <text evidence="14">Binds 2 divalent metal cations per subunit. Magnesium or manganese.</text>
</comment>
<dbReference type="SUPFAM" id="SSF55821">
    <property type="entry name" value="YrdC/RibB"/>
    <property type="match status" value="1"/>
</dbReference>
<comment type="catalytic activity">
    <reaction evidence="1 14">
        <text>D-ribulose 5-phosphate = (2S)-2-hydroxy-3-oxobutyl phosphate + formate + H(+)</text>
        <dbReference type="Rhea" id="RHEA:18457"/>
        <dbReference type="ChEBI" id="CHEBI:15378"/>
        <dbReference type="ChEBI" id="CHEBI:15740"/>
        <dbReference type="ChEBI" id="CHEBI:58121"/>
        <dbReference type="ChEBI" id="CHEBI:58830"/>
        <dbReference type="EC" id="4.1.99.12"/>
    </reaction>
</comment>
<dbReference type="UniPathway" id="UPA00275">
    <property type="reaction ID" value="UER00399"/>
</dbReference>
<evidence type="ECO:0000256" key="8">
    <source>
        <dbReference type="ARBA" id="ARBA00018836"/>
    </source>
</evidence>
<keyword evidence="17" id="KW-1185">Reference proteome</keyword>
<keyword evidence="13 14" id="KW-0456">Lyase</keyword>
<dbReference type="GO" id="GO:0003935">
    <property type="term" value="F:GTP cyclohydrolase II activity"/>
    <property type="evidence" value="ECO:0007669"/>
    <property type="project" value="TreeGrafter"/>
</dbReference>
<keyword evidence="12 14" id="KW-0464">Manganese</keyword>
<comment type="pathway">
    <text evidence="4 14">Cofactor biosynthesis; riboflavin biosynthesis; 2-hydroxy-3-oxobutyl phosphate from D-ribulose 5-phosphate: step 1/1.</text>
</comment>
<feature type="binding site" evidence="14">
    <location>
        <position position="147"/>
    </location>
    <ligand>
        <name>Mg(2+)</name>
        <dbReference type="ChEBI" id="CHEBI:18420"/>
        <label>2</label>
    </ligand>
</feature>
<dbReference type="GO" id="GO:0005829">
    <property type="term" value="C:cytosol"/>
    <property type="evidence" value="ECO:0007669"/>
    <property type="project" value="TreeGrafter"/>
</dbReference>
<feature type="domain" description="GTP cyclohydrolase II" evidence="15">
    <location>
        <begin position="214"/>
        <end position="375"/>
    </location>
</feature>
<comment type="similarity">
    <text evidence="5">In the N-terminal section; belongs to the DHBP synthase family.</text>
</comment>
<dbReference type="SUPFAM" id="SSF142695">
    <property type="entry name" value="RibA-like"/>
    <property type="match status" value="1"/>
</dbReference>
<dbReference type="PIRSF" id="PIRSF001259">
    <property type="entry name" value="RibA"/>
    <property type="match status" value="1"/>
</dbReference>
<proteinExistence type="inferred from homology"/>
<evidence type="ECO:0000256" key="9">
    <source>
        <dbReference type="ARBA" id="ARBA00022619"/>
    </source>
</evidence>
<feature type="binding site" evidence="14">
    <location>
        <begin position="144"/>
        <end position="148"/>
    </location>
    <ligand>
        <name>D-ribulose 5-phosphate</name>
        <dbReference type="ChEBI" id="CHEBI:58121"/>
    </ligand>
</feature>
<protein>
    <recommendedName>
        <fullName evidence="8 14">3,4-dihydroxy-2-butanone 4-phosphate synthase</fullName>
        <shortName evidence="14">DHBP synthase</shortName>
        <ecNumber evidence="7 14">4.1.99.12</ecNumber>
    </recommendedName>
</protein>
<feature type="binding site" evidence="14">
    <location>
        <position position="36"/>
    </location>
    <ligand>
        <name>D-ribulose 5-phosphate</name>
        <dbReference type="ChEBI" id="CHEBI:58121"/>
    </ligand>
</feature>
<evidence type="ECO:0000256" key="2">
    <source>
        <dbReference type="ARBA" id="ARBA00001936"/>
    </source>
</evidence>
<dbReference type="EC" id="4.1.99.12" evidence="7 14"/>
<evidence type="ECO:0000256" key="13">
    <source>
        <dbReference type="ARBA" id="ARBA00023239"/>
    </source>
</evidence>
<feature type="binding site" evidence="14">
    <location>
        <position position="32"/>
    </location>
    <ligand>
        <name>Mg(2+)</name>
        <dbReference type="ChEBI" id="CHEBI:18420"/>
        <label>1</label>
    </ligand>
</feature>
<evidence type="ECO:0000313" key="16">
    <source>
        <dbReference type="EMBL" id="SMO84853.1"/>
    </source>
</evidence>
<dbReference type="OrthoDB" id="9793111at2"/>
<evidence type="ECO:0000256" key="5">
    <source>
        <dbReference type="ARBA" id="ARBA00005520"/>
    </source>
</evidence>
<feature type="binding site" evidence="14">
    <location>
        <position position="32"/>
    </location>
    <ligand>
        <name>Mg(2+)</name>
        <dbReference type="ChEBI" id="CHEBI:18420"/>
        <label>2</label>
    </ligand>
</feature>
<dbReference type="InterPro" id="IPR017945">
    <property type="entry name" value="DHBP_synth_RibB-like_a/b_dom"/>
</dbReference>
<dbReference type="GO" id="GO:0009231">
    <property type="term" value="P:riboflavin biosynthetic process"/>
    <property type="evidence" value="ECO:0007669"/>
    <property type="project" value="UniProtKB-UniRule"/>
</dbReference>
<evidence type="ECO:0000256" key="12">
    <source>
        <dbReference type="ARBA" id="ARBA00023211"/>
    </source>
</evidence>
<dbReference type="GO" id="GO:0008686">
    <property type="term" value="F:3,4-dihydroxy-2-butanone-4-phosphate synthase activity"/>
    <property type="evidence" value="ECO:0007669"/>
    <property type="project" value="UniProtKB-UniRule"/>
</dbReference>
<comment type="similarity">
    <text evidence="6">In the C-terminal section; belongs to the GTP cyclohydrolase II family.</text>
</comment>
<sequence>MSQEFHFHSIPEAIEDIKNGKIVIVVDDEDRENEGDFLMAAEKVTTEAINLMVTHGRGLVCVPITREKAEKLNLQHMVQEGADPDEANFTISVDHKRQTTTGISAADRANTIRELASDDSKPVDFRRPGHVFPLLSVEGGVLRRAGHTEAAIDLARLADLKPTGIICEIMKEDGEMARIPDLMEIAQQFDMKIITIKDLIAYRNDNETLVHEVMDINLPTMYGDFSLRAFEEKHTGDIHLALTKGSWSTNEPVLTRVHSSDLIGDIFGARNKDTSEQLHQAMLQVEREGKGVVLYMNRNQRGSVLVNQLKTLKAMQQGSVGEKSDFNPRSDARDYGVGAQILKTLGISKLRLMTNNPVKRIGINSFGLEIVDQVPIDHNFDFADRKEQQQEHAGQDN</sequence>
<dbReference type="Gene3D" id="3.40.50.10990">
    <property type="entry name" value="GTP cyclohydrolase II"/>
    <property type="match status" value="1"/>
</dbReference>
<dbReference type="GO" id="GO:0000287">
    <property type="term" value="F:magnesium ion binding"/>
    <property type="evidence" value="ECO:0007669"/>
    <property type="project" value="UniProtKB-UniRule"/>
</dbReference>
<feature type="site" description="Essential for catalytic activity" evidence="14">
    <location>
        <position position="130"/>
    </location>
</feature>
<name>A0A521ELQ1_9BACT</name>
<dbReference type="Pfam" id="PF00925">
    <property type="entry name" value="GTP_cyclohydro2"/>
    <property type="match status" value="1"/>
</dbReference>
<dbReference type="EMBL" id="FXTP01000012">
    <property type="protein sequence ID" value="SMO84853.1"/>
    <property type="molecule type" value="Genomic_DNA"/>
</dbReference>
<evidence type="ECO:0000259" key="15">
    <source>
        <dbReference type="Pfam" id="PF00925"/>
    </source>
</evidence>
<dbReference type="FunFam" id="3.90.870.10:FF:000001">
    <property type="entry name" value="Riboflavin biosynthesis protein RibBA"/>
    <property type="match status" value="1"/>
</dbReference>
<comment type="subunit">
    <text evidence="14">Homodimer.</text>
</comment>
<dbReference type="Gene3D" id="3.90.870.10">
    <property type="entry name" value="DHBP synthase"/>
    <property type="match status" value="1"/>
</dbReference>
<organism evidence="16 17">
    <name type="scientific">Gracilimonas mengyeensis</name>
    <dbReference type="NCBI Taxonomy" id="1302730"/>
    <lineage>
        <taxon>Bacteria</taxon>
        <taxon>Pseudomonadati</taxon>
        <taxon>Balneolota</taxon>
        <taxon>Balneolia</taxon>
        <taxon>Balneolales</taxon>
        <taxon>Balneolaceae</taxon>
        <taxon>Gracilimonas</taxon>
    </lineage>
</organism>
<evidence type="ECO:0000256" key="3">
    <source>
        <dbReference type="ARBA" id="ARBA00002284"/>
    </source>
</evidence>
<feature type="binding site" evidence="14">
    <location>
        <begin position="31"/>
        <end position="32"/>
    </location>
    <ligand>
        <name>D-ribulose 5-phosphate</name>
        <dbReference type="ChEBI" id="CHEBI:58121"/>
    </ligand>
</feature>
<keyword evidence="10 14" id="KW-0479">Metal-binding</keyword>
<evidence type="ECO:0000313" key="17">
    <source>
        <dbReference type="Proteomes" id="UP000317557"/>
    </source>
</evidence>
<evidence type="ECO:0000256" key="10">
    <source>
        <dbReference type="ARBA" id="ARBA00022723"/>
    </source>
</evidence>
<dbReference type="InterPro" id="IPR036144">
    <property type="entry name" value="RibA-like_sf"/>
</dbReference>
<keyword evidence="16" id="KW-0378">Hydrolase</keyword>
<gene>
    <name evidence="14" type="primary">ribB</name>
    <name evidence="16" type="ORF">SAMN06265219_112141</name>
</gene>
<evidence type="ECO:0000256" key="11">
    <source>
        <dbReference type="ARBA" id="ARBA00022842"/>
    </source>
</evidence>
<dbReference type="RefSeq" id="WP_142455286.1">
    <property type="nucleotide sequence ID" value="NZ_FXTP01000012.1"/>
</dbReference>
<dbReference type="PANTHER" id="PTHR21327">
    <property type="entry name" value="GTP CYCLOHYDROLASE II-RELATED"/>
    <property type="match status" value="1"/>
</dbReference>
<evidence type="ECO:0000256" key="14">
    <source>
        <dbReference type="HAMAP-Rule" id="MF_00180"/>
    </source>
</evidence>
<dbReference type="AlphaFoldDB" id="A0A521ELQ1"/>
<keyword evidence="9 14" id="KW-0686">Riboflavin biosynthesis</keyword>
<comment type="function">
    <text evidence="3 14">Catalyzes the conversion of D-ribulose 5-phosphate to formate and 3,4-dihydroxy-2-butanone 4-phosphate.</text>
</comment>